<dbReference type="PROSITE" id="PS51918">
    <property type="entry name" value="RADICAL_SAM"/>
    <property type="match status" value="1"/>
</dbReference>
<dbReference type="EMBL" id="JAGRRH010000002">
    <property type="protein sequence ID" value="KAG7373500.1"/>
    <property type="molecule type" value="Genomic_DNA"/>
</dbReference>
<dbReference type="AlphaFoldDB" id="A0A9K3M5F6"/>
<evidence type="ECO:0000256" key="1">
    <source>
        <dbReference type="ARBA" id="ARBA00001966"/>
    </source>
</evidence>
<dbReference type="SFLD" id="SFLDG01082">
    <property type="entry name" value="B12-binding_domain_containing"/>
    <property type="match status" value="1"/>
</dbReference>
<dbReference type="InterPro" id="IPR006638">
    <property type="entry name" value="Elp3/MiaA/NifB-like_rSAM"/>
</dbReference>
<evidence type="ECO:0000256" key="4">
    <source>
        <dbReference type="ARBA" id="ARBA00023004"/>
    </source>
</evidence>
<keyword evidence="2" id="KW-0949">S-adenosyl-L-methionine</keyword>
<evidence type="ECO:0000256" key="3">
    <source>
        <dbReference type="ARBA" id="ARBA00022723"/>
    </source>
</evidence>
<evidence type="ECO:0000313" key="8">
    <source>
        <dbReference type="Proteomes" id="UP000693970"/>
    </source>
</evidence>
<dbReference type="SMART" id="SM00729">
    <property type="entry name" value="Elp3"/>
    <property type="match status" value="1"/>
</dbReference>
<feature type="domain" description="Radical SAM core" evidence="6">
    <location>
        <begin position="275"/>
        <end position="498"/>
    </location>
</feature>
<evidence type="ECO:0000256" key="5">
    <source>
        <dbReference type="ARBA" id="ARBA00023014"/>
    </source>
</evidence>
<evidence type="ECO:0000256" key="2">
    <source>
        <dbReference type="ARBA" id="ARBA00022691"/>
    </source>
</evidence>
<proteinExistence type="predicted"/>
<comment type="cofactor">
    <cofactor evidence="1">
        <name>[4Fe-4S] cluster</name>
        <dbReference type="ChEBI" id="CHEBI:49883"/>
    </cofactor>
</comment>
<dbReference type="GO" id="GO:0003824">
    <property type="term" value="F:catalytic activity"/>
    <property type="evidence" value="ECO:0007669"/>
    <property type="project" value="InterPro"/>
</dbReference>
<keyword evidence="3" id="KW-0479">Metal-binding</keyword>
<reference evidence="7" key="1">
    <citation type="journal article" date="2021" name="Sci. Rep.">
        <title>Diploid genomic architecture of Nitzschia inconspicua, an elite biomass production diatom.</title>
        <authorList>
            <person name="Oliver A."/>
            <person name="Podell S."/>
            <person name="Pinowska A."/>
            <person name="Traller J.C."/>
            <person name="Smith S.R."/>
            <person name="McClure R."/>
            <person name="Beliaev A."/>
            <person name="Bohutskyi P."/>
            <person name="Hill E.A."/>
            <person name="Rabines A."/>
            <person name="Zheng H."/>
            <person name="Allen L.Z."/>
            <person name="Kuo A."/>
            <person name="Grigoriev I.V."/>
            <person name="Allen A.E."/>
            <person name="Hazlebeck D."/>
            <person name="Allen E.E."/>
        </authorList>
    </citation>
    <scope>NUCLEOTIDE SEQUENCE</scope>
    <source>
        <strain evidence="7">Hildebrandi</strain>
    </source>
</reference>
<reference evidence="7" key="2">
    <citation type="submission" date="2021-04" db="EMBL/GenBank/DDBJ databases">
        <authorList>
            <person name="Podell S."/>
        </authorList>
    </citation>
    <scope>NUCLEOTIDE SEQUENCE</scope>
    <source>
        <strain evidence="7">Hildebrandi</strain>
    </source>
</reference>
<dbReference type="InterPro" id="IPR007197">
    <property type="entry name" value="rSAM"/>
</dbReference>
<dbReference type="PANTHER" id="PTHR43409">
    <property type="entry name" value="ANAEROBIC MAGNESIUM-PROTOPORPHYRIN IX MONOMETHYL ESTER CYCLASE-RELATED"/>
    <property type="match status" value="1"/>
</dbReference>
<keyword evidence="5" id="KW-0411">Iron-sulfur</keyword>
<evidence type="ECO:0000313" key="7">
    <source>
        <dbReference type="EMBL" id="KAG7373500.1"/>
    </source>
</evidence>
<dbReference type="Proteomes" id="UP000693970">
    <property type="component" value="Unassembled WGS sequence"/>
</dbReference>
<dbReference type="GO" id="GO:0051536">
    <property type="term" value="F:iron-sulfur cluster binding"/>
    <property type="evidence" value="ECO:0007669"/>
    <property type="project" value="UniProtKB-KW"/>
</dbReference>
<evidence type="ECO:0000259" key="6">
    <source>
        <dbReference type="PROSITE" id="PS51918"/>
    </source>
</evidence>
<sequence>MSCLLSCCSKRKTISSSNVLLVVPPFLKYTAGPLLGPALLQAAARKRGHTCEVLDLNALWIEKFRGINGVVPSDREPFVGDHDKPIDSTFLKEAEKSLYHAIASTFAKGEWKRKMWTKDIKFGFLEHDEVEAMATNLAYDHSAESFGTLVLNQFALLEDNGSTPSTLGISILHAGQIIPSIAVGMLARDMFPDVLIVWGGPHISGLGEEAFRSDLQRRCYASDIFVAGHAEETFVDILEKPQYRDISLGKCKVQFVRGKGGAIPYAPSFENLSLYDQPPVFPAQSTLGCAYGRCAFCTYPKMEPVPRKLDLQITVESVVEQAMEVGGTLALKDSLVTPKRLEEIANIIAGRVKWSACTKLHPKLADVFLLETLTYNGLTTLEVGLESLLPETQRRVAKEHPPCLLEDFLAAADLASDLAIVVNYITNFPWEDEAESIAGLDAAKELVNYYLGSKGKVEHNSFELERQSPIAQSPAKYAICSGSLRYYPWASIVPYEVM</sequence>
<protein>
    <recommendedName>
        <fullName evidence="6">Radical SAM core domain-containing protein</fullName>
    </recommendedName>
</protein>
<comment type="caution">
    <text evidence="7">The sequence shown here is derived from an EMBL/GenBank/DDBJ whole genome shotgun (WGS) entry which is preliminary data.</text>
</comment>
<organism evidence="7 8">
    <name type="scientific">Nitzschia inconspicua</name>
    <dbReference type="NCBI Taxonomy" id="303405"/>
    <lineage>
        <taxon>Eukaryota</taxon>
        <taxon>Sar</taxon>
        <taxon>Stramenopiles</taxon>
        <taxon>Ochrophyta</taxon>
        <taxon>Bacillariophyta</taxon>
        <taxon>Bacillariophyceae</taxon>
        <taxon>Bacillariophycidae</taxon>
        <taxon>Bacillariales</taxon>
        <taxon>Bacillariaceae</taxon>
        <taxon>Nitzschia</taxon>
    </lineage>
</organism>
<accession>A0A9K3M5F6</accession>
<keyword evidence="4" id="KW-0408">Iron</keyword>
<dbReference type="GO" id="GO:0046872">
    <property type="term" value="F:metal ion binding"/>
    <property type="evidence" value="ECO:0007669"/>
    <property type="project" value="UniProtKB-KW"/>
</dbReference>
<name>A0A9K3M5F6_9STRA</name>
<dbReference type="OrthoDB" id="10462135at2759"/>
<dbReference type="InterPro" id="IPR051198">
    <property type="entry name" value="BchE-like"/>
</dbReference>
<keyword evidence="8" id="KW-1185">Reference proteome</keyword>
<dbReference type="SFLD" id="SFLDS00029">
    <property type="entry name" value="Radical_SAM"/>
    <property type="match status" value="1"/>
</dbReference>
<gene>
    <name evidence="7" type="ORF">IV203_034224</name>
</gene>